<gene>
    <name evidence="2" type="primary">Acey_s0260.g517</name>
    <name evidence="2" type="ORF">Y032_0260g517</name>
</gene>
<dbReference type="AlphaFoldDB" id="A0A016SBC5"/>
<reference evidence="3" key="1">
    <citation type="journal article" date="2015" name="Nat. Genet.">
        <title>The genome and transcriptome of the zoonotic hookworm Ancylostoma ceylanicum identify infection-specific gene families.</title>
        <authorList>
            <person name="Schwarz E.M."/>
            <person name="Hu Y."/>
            <person name="Antoshechkin I."/>
            <person name="Miller M.M."/>
            <person name="Sternberg P.W."/>
            <person name="Aroian R.V."/>
        </authorList>
    </citation>
    <scope>NUCLEOTIDE SEQUENCE</scope>
    <source>
        <strain evidence="3">HY135</strain>
    </source>
</reference>
<feature type="chain" id="PRO_5001486217" description="Secreted protein" evidence="1">
    <location>
        <begin position="24"/>
        <end position="130"/>
    </location>
</feature>
<sequence>MPVAVCLARFWFVIVLYNSKSCSLSLSTDHACSRCSTEQQSINALTLPILIIRARRTAPVAGESELILEALCGSPQKTLLDFGYLPLLARRVEKTFDDCNARCPQSKLLPYFLPSSQPATAWCIIDYSDM</sequence>
<dbReference type="EMBL" id="JARK01001596">
    <property type="protein sequence ID" value="EYB87564.1"/>
    <property type="molecule type" value="Genomic_DNA"/>
</dbReference>
<accession>A0A016SBC5</accession>
<evidence type="ECO:0000313" key="3">
    <source>
        <dbReference type="Proteomes" id="UP000024635"/>
    </source>
</evidence>
<dbReference type="Proteomes" id="UP000024635">
    <property type="component" value="Unassembled WGS sequence"/>
</dbReference>
<protein>
    <recommendedName>
        <fullName evidence="4">Secreted protein</fullName>
    </recommendedName>
</protein>
<keyword evidence="1" id="KW-0732">Signal</keyword>
<evidence type="ECO:0000256" key="1">
    <source>
        <dbReference type="SAM" id="SignalP"/>
    </source>
</evidence>
<evidence type="ECO:0000313" key="2">
    <source>
        <dbReference type="EMBL" id="EYB87564.1"/>
    </source>
</evidence>
<evidence type="ECO:0008006" key="4">
    <source>
        <dbReference type="Google" id="ProtNLM"/>
    </source>
</evidence>
<feature type="signal peptide" evidence="1">
    <location>
        <begin position="1"/>
        <end position="23"/>
    </location>
</feature>
<name>A0A016SBC5_9BILA</name>
<comment type="caution">
    <text evidence="2">The sequence shown here is derived from an EMBL/GenBank/DDBJ whole genome shotgun (WGS) entry which is preliminary data.</text>
</comment>
<organism evidence="2 3">
    <name type="scientific">Ancylostoma ceylanicum</name>
    <dbReference type="NCBI Taxonomy" id="53326"/>
    <lineage>
        <taxon>Eukaryota</taxon>
        <taxon>Metazoa</taxon>
        <taxon>Ecdysozoa</taxon>
        <taxon>Nematoda</taxon>
        <taxon>Chromadorea</taxon>
        <taxon>Rhabditida</taxon>
        <taxon>Rhabditina</taxon>
        <taxon>Rhabditomorpha</taxon>
        <taxon>Strongyloidea</taxon>
        <taxon>Ancylostomatidae</taxon>
        <taxon>Ancylostomatinae</taxon>
        <taxon>Ancylostoma</taxon>
    </lineage>
</organism>
<keyword evidence="3" id="KW-1185">Reference proteome</keyword>
<proteinExistence type="predicted"/>